<dbReference type="AlphaFoldDB" id="A0A1I7II92"/>
<proteinExistence type="predicted"/>
<dbReference type="EMBL" id="FPBZ01000020">
    <property type="protein sequence ID" value="SFU72619.1"/>
    <property type="molecule type" value="Genomic_DNA"/>
</dbReference>
<evidence type="ECO:0000256" key="1">
    <source>
        <dbReference type="SAM" id="MobiDB-lite"/>
    </source>
</evidence>
<evidence type="ECO:0000259" key="2">
    <source>
        <dbReference type="Pfam" id="PF02120"/>
    </source>
</evidence>
<organism evidence="3 4">
    <name type="scientific">Nitrosospira multiformis</name>
    <dbReference type="NCBI Taxonomy" id="1231"/>
    <lineage>
        <taxon>Bacteria</taxon>
        <taxon>Pseudomonadati</taxon>
        <taxon>Pseudomonadota</taxon>
        <taxon>Betaproteobacteria</taxon>
        <taxon>Nitrosomonadales</taxon>
        <taxon>Nitrosomonadaceae</taxon>
        <taxon>Nitrosospira</taxon>
    </lineage>
</organism>
<accession>A0A1I7II92</accession>
<evidence type="ECO:0000313" key="3">
    <source>
        <dbReference type="EMBL" id="SFU72619.1"/>
    </source>
</evidence>
<dbReference type="OrthoDB" id="5296742at2"/>
<dbReference type="InterPro" id="IPR021136">
    <property type="entry name" value="Flagellar_hook_control-like_C"/>
</dbReference>
<dbReference type="Pfam" id="PF02120">
    <property type="entry name" value="Flg_hook"/>
    <property type="match status" value="1"/>
</dbReference>
<reference evidence="4" key="1">
    <citation type="submission" date="2016-10" db="EMBL/GenBank/DDBJ databases">
        <authorList>
            <person name="Varghese N."/>
            <person name="Submissions S."/>
        </authorList>
    </citation>
    <scope>NUCLEOTIDE SEQUENCE [LARGE SCALE GENOMIC DNA]</scope>
    <source>
        <strain evidence="4">Nl14</strain>
    </source>
</reference>
<feature type="compositionally biased region" description="Low complexity" evidence="1">
    <location>
        <begin position="72"/>
        <end position="93"/>
    </location>
</feature>
<feature type="region of interest" description="Disordered" evidence="1">
    <location>
        <begin position="144"/>
        <end position="175"/>
    </location>
</feature>
<sequence length="305" mass="33079">MLYGREGRDRQVLQMKLPRSAHPGETFNLIFLSRAPKPTFGFVADSPPLASQLSETGRFISTLLQQPLLLPSDSRSAQPNQPNAAAPLLSAPPREGTPAPHTQLAQGLMQAISSSGLFYEFHLAQWAAGKRSLRSLLLEPQGRLSENLSQSPGTASLPASPGGELRLPVPPHQDYSNPMHRDIQALLRQQLDVLENGHLQWQGEIWPGQTIEWDTVGEKMDESEGDSTTRYPVWKTSVRLSLPNLGFISAVLRLGESGVEVRLAATESSAAILRAGAEHLFAGLNSAGIRLSSMGIEADEKAESV</sequence>
<name>A0A1I7II92_9PROT</name>
<dbReference type="Proteomes" id="UP000182649">
    <property type="component" value="Unassembled WGS sequence"/>
</dbReference>
<gene>
    <name evidence="3" type="ORF">SAMN05216417_12018</name>
</gene>
<feature type="region of interest" description="Disordered" evidence="1">
    <location>
        <begin position="72"/>
        <end position="101"/>
    </location>
</feature>
<feature type="domain" description="Flagellar hook-length control protein-like C-terminal" evidence="2">
    <location>
        <begin position="232"/>
        <end position="301"/>
    </location>
</feature>
<evidence type="ECO:0000313" key="4">
    <source>
        <dbReference type="Proteomes" id="UP000182649"/>
    </source>
</evidence>
<feature type="compositionally biased region" description="Polar residues" evidence="1">
    <location>
        <begin position="144"/>
        <end position="154"/>
    </location>
</feature>
<protein>
    <submittedName>
        <fullName evidence="3">Hook-length control protein FliK</fullName>
    </submittedName>
</protein>